<accession>A0ABV8SB47</accession>
<dbReference type="RefSeq" id="WP_378126666.1">
    <property type="nucleotide sequence ID" value="NZ_JBHSED010000013.1"/>
</dbReference>
<proteinExistence type="predicted"/>
<gene>
    <name evidence="2" type="ORF">ACFO1S_08965</name>
</gene>
<feature type="domain" description="DUF6385" evidence="1">
    <location>
        <begin position="2"/>
        <end position="82"/>
    </location>
</feature>
<name>A0ABV8SB47_9BACL</name>
<comment type="caution">
    <text evidence="2">The sequence shown here is derived from an EMBL/GenBank/DDBJ whole genome shotgun (WGS) entry which is preliminary data.</text>
</comment>
<dbReference type="InterPro" id="IPR045965">
    <property type="entry name" value="DUF6385"/>
</dbReference>
<dbReference type="Proteomes" id="UP001595755">
    <property type="component" value="Unassembled WGS sequence"/>
</dbReference>
<evidence type="ECO:0000313" key="3">
    <source>
        <dbReference type="Proteomes" id="UP001595755"/>
    </source>
</evidence>
<protein>
    <submittedName>
        <fullName evidence="2">DUF6385 domain-containing protein</fullName>
    </submittedName>
</protein>
<dbReference type="EMBL" id="JBHSED010000013">
    <property type="protein sequence ID" value="MFC4303584.1"/>
    <property type="molecule type" value="Genomic_DNA"/>
</dbReference>
<organism evidence="2 3">
    <name type="scientific">Cohnella boryungensis</name>
    <dbReference type="NCBI Taxonomy" id="768479"/>
    <lineage>
        <taxon>Bacteria</taxon>
        <taxon>Bacillati</taxon>
        <taxon>Bacillota</taxon>
        <taxon>Bacilli</taxon>
        <taxon>Bacillales</taxon>
        <taxon>Paenibacillaceae</taxon>
        <taxon>Cohnella</taxon>
    </lineage>
</organism>
<reference evidence="3" key="1">
    <citation type="journal article" date="2019" name="Int. J. Syst. Evol. Microbiol.">
        <title>The Global Catalogue of Microorganisms (GCM) 10K type strain sequencing project: providing services to taxonomists for standard genome sequencing and annotation.</title>
        <authorList>
            <consortium name="The Broad Institute Genomics Platform"/>
            <consortium name="The Broad Institute Genome Sequencing Center for Infectious Disease"/>
            <person name="Wu L."/>
            <person name="Ma J."/>
        </authorList>
    </citation>
    <scope>NUCLEOTIDE SEQUENCE [LARGE SCALE GENOMIC DNA]</scope>
    <source>
        <strain evidence="3">CGMCC 4.1641</strain>
    </source>
</reference>
<dbReference type="Pfam" id="PF19912">
    <property type="entry name" value="DUF6385"/>
    <property type="match status" value="1"/>
</dbReference>
<keyword evidence="3" id="KW-1185">Reference proteome</keyword>
<evidence type="ECO:0000259" key="1">
    <source>
        <dbReference type="Pfam" id="PF19912"/>
    </source>
</evidence>
<sequence length="84" mass="9257">MDTSRQTTYSFGIVNRGEDSIVARIQISPDGKHFAEDAEEIVAAGKTAALVPARFLRYARVALRALEPGRKSIVDVYYQAQSVI</sequence>
<evidence type="ECO:0000313" key="2">
    <source>
        <dbReference type="EMBL" id="MFC4303584.1"/>
    </source>
</evidence>